<evidence type="ECO:0000256" key="1">
    <source>
        <dbReference type="SAM" id="MobiDB-lite"/>
    </source>
</evidence>
<protein>
    <submittedName>
        <fullName evidence="2">Uncharacterized protein</fullName>
    </submittedName>
</protein>
<feature type="region of interest" description="Disordered" evidence="1">
    <location>
        <begin position="1"/>
        <end position="44"/>
    </location>
</feature>
<evidence type="ECO:0000313" key="3">
    <source>
        <dbReference type="Proteomes" id="UP000053617"/>
    </source>
</evidence>
<dbReference type="GeneID" id="25294408"/>
<dbReference type="Proteomes" id="UP000053617">
    <property type="component" value="Unassembled WGS sequence"/>
</dbReference>
<dbReference type="AlphaFoldDB" id="A0A0D2J8N6"/>
<reference evidence="2 3" key="1">
    <citation type="submission" date="2015-01" db="EMBL/GenBank/DDBJ databases">
        <title>The Genome Sequence of Rhinocladiella mackenzie CBS 650.93.</title>
        <authorList>
            <consortium name="The Broad Institute Genomics Platform"/>
            <person name="Cuomo C."/>
            <person name="de Hoog S."/>
            <person name="Gorbushina A."/>
            <person name="Stielow B."/>
            <person name="Teixiera M."/>
            <person name="Abouelleil A."/>
            <person name="Chapman S.B."/>
            <person name="Priest M."/>
            <person name="Young S.K."/>
            <person name="Wortman J."/>
            <person name="Nusbaum C."/>
            <person name="Birren B."/>
        </authorList>
    </citation>
    <scope>NUCLEOTIDE SEQUENCE [LARGE SCALE GENOMIC DNA]</scope>
    <source>
        <strain evidence="2 3">CBS 650.93</strain>
    </source>
</reference>
<feature type="compositionally biased region" description="Polar residues" evidence="1">
    <location>
        <begin position="1"/>
        <end position="15"/>
    </location>
</feature>
<dbReference type="RefSeq" id="XP_013272601.1">
    <property type="nucleotide sequence ID" value="XM_013417147.1"/>
</dbReference>
<feature type="compositionally biased region" description="Basic and acidic residues" evidence="1">
    <location>
        <begin position="33"/>
        <end position="44"/>
    </location>
</feature>
<evidence type="ECO:0000313" key="2">
    <source>
        <dbReference type="EMBL" id="KIX05465.1"/>
    </source>
</evidence>
<dbReference type="OrthoDB" id="5372011at2759"/>
<name>A0A0D2J8N6_9EURO</name>
<sequence length="95" mass="10890">MFSVTSVESPATTKSVDLEERIRASYRPKKPKNKEEYDKKQKKDRAQAILSNYQIMMSYALANDKSLPQTRAYFQKVALGIPTEPIIKNWFTSGS</sequence>
<dbReference type="HOGENOM" id="CLU_184671_0_0_1"/>
<accession>A0A0D2J8N6</accession>
<gene>
    <name evidence="2" type="ORF">Z518_06337</name>
</gene>
<dbReference type="VEuPathDB" id="FungiDB:Z518_06337"/>
<organism evidence="2 3">
    <name type="scientific">Rhinocladiella mackenziei CBS 650.93</name>
    <dbReference type="NCBI Taxonomy" id="1442369"/>
    <lineage>
        <taxon>Eukaryota</taxon>
        <taxon>Fungi</taxon>
        <taxon>Dikarya</taxon>
        <taxon>Ascomycota</taxon>
        <taxon>Pezizomycotina</taxon>
        <taxon>Eurotiomycetes</taxon>
        <taxon>Chaetothyriomycetidae</taxon>
        <taxon>Chaetothyriales</taxon>
        <taxon>Herpotrichiellaceae</taxon>
        <taxon>Rhinocladiella</taxon>
    </lineage>
</organism>
<proteinExistence type="predicted"/>
<keyword evidence="3" id="KW-1185">Reference proteome</keyword>
<dbReference type="EMBL" id="KN847478">
    <property type="protein sequence ID" value="KIX05465.1"/>
    <property type="molecule type" value="Genomic_DNA"/>
</dbReference>